<proteinExistence type="predicted"/>
<dbReference type="AlphaFoldDB" id="A0A3B0SNV8"/>
<gene>
    <name evidence="2" type="ORF">MNBD_ALPHA04-413</name>
</gene>
<feature type="region of interest" description="Disordered" evidence="1">
    <location>
        <begin position="69"/>
        <end position="90"/>
    </location>
</feature>
<evidence type="ECO:0000256" key="1">
    <source>
        <dbReference type="SAM" id="MobiDB-lite"/>
    </source>
</evidence>
<reference evidence="2" key="1">
    <citation type="submission" date="2018-06" db="EMBL/GenBank/DDBJ databases">
        <authorList>
            <person name="Zhirakovskaya E."/>
        </authorList>
    </citation>
    <scope>NUCLEOTIDE SEQUENCE</scope>
</reference>
<accession>A0A3B0SNV8</accession>
<organism evidence="2">
    <name type="scientific">hydrothermal vent metagenome</name>
    <dbReference type="NCBI Taxonomy" id="652676"/>
    <lineage>
        <taxon>unclassified sequences</taxon>
        <taxon>metagenomes</taxon>
        <taxon>ecological metagenomes</taxon>
    </lineage>
</organism>
<name>A0A3B0SNV8_9ZZZZ</name>
<dbReference type="EMBL" id="UOEF01000386">
    <property type="protein sequence ID" value="VAW03942.1"/>
    <property type="molecule type" value="Genomic_DNA"/>
</dbReference>
<evidence type="ECO:0000313" key="2">
    <source>
        <dbReference type="EMBL" id="VAW03942.1"/>
    </source>
</evidence>
<sequence length="124" mass="13537">MLSKITLAVTAAPFLLAATPAAAPMSAASFLAKAERLEKKGPLAVFSKDLKLLKRELDTASKQYRSLIDRQKKTGQKPHSCPPEKGSMDSDELIGHVRAIPAKQRAAIPFRSAFLSLMKKKYPC</sequence>
<protein>
    <submittedName>
        <fullName evidence="2">Uncharacterized protein</fullName>
    </submittedName>
</protein>